<sequence>MKVLITGASGQLGRELQKYLKEINIRFMAYDSDDMNILNKEKINQRFKEDKPTVVFHCAAYTAVDKAEEEKEINWSVNVDGTRNVAEMCKRYNLPLIYISTDYIFDGQTNDEFKVDSKANPLNEYGKAKLAGEHIVEETLEEYYIIRTSWVYGEFGNNFVYTMKKLALSHNELTVISDQIGRPTWTRTLAEFMLYLVMTSQEYGCYHLSNDGTSSWYTFAKEILKEDNISIKPIESENYPQKAERPKHSVLDLSKTRATGFKIPHWKDALNEFMLNDKIL</sequence>
<organism evidence="4 5">
    <name type="scientific">Alkalibacterium gilvum</name>
    <dbReference type="NCBI Taxonomy" id="1130080"/>
    <lineage>
        <taxon>Bacteria</taxon>
        <taxon>Bacillati</taxon>
        <taxon>Bacillota</taxon>
        <taxon>Bacilli</taxon>
        <taxon>Lactobacillales</taxon>
        <taxon>Carnobacteriaceae</taxon>
        <taxon>Alkalibacterium</taxon>
    </lineage>
</organism>
<evidence type="ECO:0000259" key="3">
    <source>
        <dbReference type="Pfam" id="PF04321"/>
    </source>
</evidence>
<gene>
    <name evidence="4" type="ORF">SAMN04488113_11834</name>
</gene>
<dbReference type="PANTHER" id="PTHR10491">
    <property type="entry name" value="DTDP-4-DEHYDRORHAMNOSE REDUCTASE"/>
    <property type="match status" value="1"/>
</dbReference>
<dbReference type="GO" id="GO:0019305">
    <property type="term" value="P:dTDP-rhamnose biosynthetic process"/>
    <property type="evidence" value="ECO:0007669"/>
    <property type="project" value="UniProtKB-UniPathway"/>
</dbReference>
<evidence type="ECO:0000256" key="2">
    <source>
        <dbReference type="RuleBase" id="RU364082"/>
    </source>
</evidence>
<dbReference type="InterPro" id="IPR029903">
    <property type="entry name" value="RmlD-like-bd"/>
</dbReference>
<feature type="domain" description="RmlD-like substrate binding" evidence="3">
    <location>
        <begin position="1"/>
        <end position="274"/>
    </location>
</feature>
<proteinExistence type="inferred from homology"/>
<dbReference type="GO" id="GO:0005829">
    <property type="term" value="C:cytosol"/>
    <property type="evidence" value="ECO:0007669"/>
    <property type="project" value="TreeGrafter"/>
</dbReference>
<keyword evidence="2" id="KW-0560">Oxidoreductase</keyword>
<dbReference type="InterPro" id="IPR005913">
    <property type="entry name" value="dTDP_dehydrorham_reduct"/>
</dbReference>
<dbReference type="CDD" id="cd05254">
    <property type="entry name" value="dTDP_HR_like_SDR_e"/>
    <property type="match status" value="1"/>
</dbReference>
<protein>
    <recommendedName>
        <fullName evidence="2">dTDP-4-dehydrorhamnose reductase</fullName>
        <ecNumber evidence="2">1.1.1.133</ecNumber>
    </recommendedName>
</protein>
<name>A0A1H6TAX1_9LACT</name>
<evidence type="ECO:0000313" key="4">
    <source>
        <dbReference type="EMBL" id="SEI77243.1"/>
    </source>
</evidence>
<reference evidence="5" key="1">
    <citation type="submission" date="2016-10" db="EMBL/GenBank/DDBJ databases">
        <authorList>
            <person name="Varghese N."/>
            <person name="Submissions S."/>
        </authorList>
    </citation>
    <scope>NUCLEOTIDE SEQUENCE [LARGE SCALE GENOMIC DNA]</scope>
    <source>
        <strain evidence="5">DSM 25751</strain>
    </source>
</reference>
<dbReference type="Proteomes" id="UP000198564">
    <property type="component" value="Unassembled WGS sequence"/>
</dbReference>
<keyword evidence="2" id="KW-0521">NADP</keyword>
<dbReference type="Gene3D" id="3.90.25.10">
    <property type="entry name" value="UDP-galactose 4-epimerase, domain 1"/>
    <property type="match status" value="1"/>
</dbReference>
<evidence type="ECO:0000256" key="1">
    <source>
        <dbReference type="ARBA" id="ARBA00010944"/>
    </source>
</evidence>
<accession>A0A1H6TAX1</accession>
<dbReference type="NCBIfam" id="TIGR01214">
    <property type="entry name" value="rmlD"/>
    <property type="match status" value="1"/>
</dbReference>
<keyword evidence="5" id="KW-1185">Reference proteome</keyword>
<dbReference type="OrthoDB" id="9803892at2"/>
<dbReference type="SUPFAM" id="SSF51735">
    <property type="entry name" value="NAD(P)-binding Rossmann-fold domains"/>
    <property type="match status" value="1"/>
</dbReference>
<comment type="similarity">
    <text evidence="1 2">Belongs to the dTDP-4-dehydrorhamnose reductase family.</text>
</comment>
<dbReference type="InterPro" id="IPR036291">
    <property type="entry name" value="NAD(P)-bd_dom_sf"/>
</dbReference>
<dbReference type="Pfam" id="PF04321">
    <property type="entry name" value="RmlD_sub_bind"/>
    <property type="match status" value="1"/>
</dbReference>
<dbReference type="STRING" id="1130080.SAMN04488113_11834"/>
<dbReference type="UniPathway" id="UPA00124"/>
<dbReference type="EMBL" id="FNYW01000018">
    <property type="protein sequence ID" value="SEI77243.1"/>
    <property type="molecule type" value="Genomic_DNA"/>
</dbReference>
<evidence type="ECO:0000313" key="5">
    <source>
        <dbReference type="Proteomes" id="UP000198564"/>
    </source>
</evidence>
<comment type="function">
    <text evidence="2">Catalyzes the reduction of dTDP-6-deoxy-L-lyxo-4-hexulose to yield dTDP-L-rhamnose.</text>
</comment>
<comment type="pathway">
    <text evidence="2">Carbohydrate biosynthesis; dTDP-L-rhamnose biosynthesis.</text>
</comment>
<dbReference type="AlphaFoldDB" id="A0A1H6TAX1"/>
<dbReference type="PANTHER" id="PTHR10491:SF4">
    <property type="entry name" value="METHIONINE ADENOSYLTRANSFERASE 2 SUBUNIT BETA"/>
    <property type="match status" value="1"/>
</dbReference>
<dbReference type="Gene3D" id="3.40.50.720">
    <property type="entry name" value="NAD(P)-binding Rossmann-like Domain"/>
    <property type="match status" value="1"/>
</dbReference>
<dbReference type="RefSeq" id="WP_091634661.1">
    <property type="nucleotide sequence ID" value="NZ_FNYW01000018.1"/>
</dbReference>
<dbReference type="EC" id="1.1.1.133" evidence="2"/>
<dbReference type="GO" id="GO:0008831">
    <property type="term" value="F:dTDP-4-dehydrorhamnose reductase activity"/>
    <property type="evidence" value="ECO:0007669"/>
    <property type="project" value="UniProtKB-EC"/>
</dbReference>